<dbReference type="Proteomes" id="UP000887116">
    <property type="component" value="Unassembled WGS sequence"/>
</dbReference>
<keyword evidence="3 8" id="KW-0689">Ribosomal protein</keyword>
<dbReference type="EMBL" id="BMAO01001517">
    <property type="protein sequence ID" value="GFQ74026.1"/>
    <property type="molecule type" value="Genomic_DNA"/>
</dbReference>
<dbReference type="GO" id="GO:0003735">
    <property type="term" value="F:structural constituent of ribosome"/>
    <property type="evidence" value="ECO:0007669"/>
    <property type="project" value="InterPro"/>
</dbReference>
<comment type="subcellular location">
    <subcellularLocation>
        <location evidence="1">Mitochondrion</location>
    </subcellularLocation>
</comment>
<gene>
    <name evidence="8" type="primary">MRPL43</name>
    <name evidence="8" type="ORF">TNCT_473331</name>
</gene>
<protein>
    <recommendedName>
        <fullName evidence="6">Large ribosomal subunit protein mL43</fullName>
    </recommendedName>
</protein>
<dbReference type="InterPro" id="IPR007741">
    <property type="entry name" value="Ribosomal_mL43/mS25/NADH_DH"/>
</dbReference>
<evidence type="ECO:0000256" key="1">
    <source>
        <dbReference type="ARBA" id="ARBA00004173"/>
    </source>
</evidence>
<evidence type="ECO:0000256" key="4">
    <source>
        <dbReference type="ARBA" id="ARBA00023128"/>
    </source>
</evidence>
<dbReference type="PANTHER" id="PTHR21396">
    <property type="entry name" value="39S RIBOSOMAL PROTEIN L43"/>
    <property type="match status" value="1"/>
</dbReference>
<accession>A0A8X6KIA6</accession>
<keyword evidence="9" id="KW-1185">Reference proteome</keyword>
<reference evidence="8" key="1">
    <citation type="submission" date="2020-07" db="EMBL/GenBank/DDBJ databases">
        <title>Multicomponent nature underlies the extraordinary mechanical properties of spider dragline silk.</title>
        <authorList>
            <person name="Kono N."/>
            <person name="Nakamura H."/>
            <person name="Mori M."/>
            <person name="Yoshida Y."/>
            <person name="Ohtoshi R."/>
            <person name="Malay A.D."/>
            <person name="Moran D.A.P."/>
            <person name="Tomita M."/>
            <person name="Numata K."/>
            <person name="Arakawa K."/>
        </authorList>
    </citation>
    <scope>NUCLEOTIDE SEQUENCE</scope>
</reference>
<dbReference type="Gene3D" id="3.40.30.10">
    <property type="entry name" value="Glutaredoxin"/>
    <property type="match status" value="1"/>
</dbReference>
<dbReference type="AlphaFoldDB" id="A0A8X6KIA6"/>
<dbReference type="OrthoDB" id="88at2759"/>
<keyword evidence="5" id="KW-0687">Ribonucleoprotein</keyword>
<keyword evidence="4" id="KW-0496">Mitochondrion</keyword>
<dbReference type="GO" id="GO:0032543">
    <property type="term" value="P:mitochondrial translation"/>
    <property type="evidence" value="ECO:0007669"/>
    <property type="project" value="InterPro"/>
</dbReference>
<dbReference type="SMART" id="SM00916">
    <property type="entry name" value="L51_S25_CI-B8"/>
    <property type="match status" value="1"/>
</dbReference>
<name>A0A8X6KIA6_TRICU</name>
<feature type="domain" description="Ribosomal protein/NADH dehydrogenase" evidence="7">
    <location>
        <begin position="35"/>
        <end position="108"/>
    </location>
</feature>
<evidence type="ECO:0000259" key="7">
    <source>
        <dbReference type="SMART" id="SM00916"/>
    </source>
</evidence>
<proteinExistence type="inferred from homology"/>
<comment type="similarity">
    <text evidence="2">Belongs to the mitochondrion-specific ribosomal protein mL43 family.</text>
</comment>
<dbReference type="PANTHER" id="PTHR21396:SF2">
    <property type="entry name" value="LARGE RIBOSOMAL SUBUNIT PROTEIN ML43"/>
    <property type="match status" value="1"/>
</dbReference>
<sequence>MSNIVNPSSYIKSVLHNGVGRFIIQLQRITFRFSKTHGGSNGLREYIEKDLVDFARANLGVVIYLKPRRIGPPSITMEYLNGQSHYRSFPKRSREDVVKWVEFARTQSGFPISRFIKNQHTENPSIQGVWTPFTNLPTELNVTELPSEEFSKASTFFPTATEQLLEIAKTCETNNIIVDEENISTEKVN</sequence>
<organism evidence="8 9">
    <name type="scientific">Trichonephila clavata</name>
    <name type="common">Joro spider</name>
    <name type="synonym">Nephila clavata</name>
    <dbReference type="NCBI Taxonomy" id="2740835"/>
    <lineage>
        <taxon>Eukaryota</taxon>
        <taxon>Metazoa</taxon>
        <taxon>Ecdysozoa</taxon>
        <taxon>Arthropoda</taxon>
        <taxon>Chelicerata</taxon>
        <taxon>Arachnida</taxon>
        <taxon>Araneae</taxon>
        <taxon>Araneomorphae</taxon>
        <taxon>Entelegynae</taxon>
        <taxon>Araneoidea</taxon>
        <taxon>Nephilidae</taxon>
        <taxon>Trichonephila</taxon>
    </lineage>
</organism>
<evidence type="ECO:0000256" key="2">
    <source>
        <dbReference type="ARBA" id="ARBA00006073"/>
    </source>
</evidence>
<dbReference type="InterPro" id="IPR036249">
    <property type="entry name" value="Thioredoxin-like_sf"/>
</dbReference>
<evidence type="ECO:0000256" key="6">
    <source>
        <dbReference type="ARBA" id="ARBA00035188"/>
    </source>
</evidence>
<evidence type="ECO:0000256" key="5">
    <source>
        <dbReference type="ARBA" id="ARBA00023274"/>
    </source>
</evidence>
<evidence type="ECO:0000256" key="3">
    <source>
        <dbReference type="ARBA" id="ARBA00022980"/>
    </source>
</evidence>
<dbReference type="InterPro" id="IPR039927">
    <property type="entry name" value="Ribosomal_mL43"/>
</dbReference>
<dbReference type="GO" id="GO:0005762">
    <property type="term" value="C:mitochondrial large ribosomal subunit"/>
    <property type="evidence" value="ECO:0007669"/>
    <property type="project" value="TreeGrafter"/>
</dbReference>
<comment type="caution">
    <text evidence="8">The sequence shown here is derived from an EMBL/GenBank/DDBJ whole genome shotgun (WGS) entry which is preliminary data.</text>
</comment>
<dbReference type="SUPFAM" id="SSF52833">
    <property type="entry name" value="Thioredoxin-like"/>
    <property type="match status" value="1"/>
</dbReference>
<evidence type="ECO:0000313" key="9">
    <source>
        <dbReference type="Proteomes" id="UP000887116"/>
    </source>
</evidence>
<evidence type="ECO:0000313" key="8">
    <source>
        <dbReference type="EMBL" id="GFQ74026.1"/>
    </source>
</evidence>